<dbReference type="NCBIfam" id="TIGR01123">
    <property type="entry name" value="ilvE_II"/>
    <property type="match status" value="1"/>
</dbReference>
<dbReference type="InterPro" id="IPR043131">
    <property type="entry name" value="BCAT-like_N"/>
</dbReference>
<evidence type="ECO:0000256" key="7">
    <source>
        <dbReference type="ARBA" id="ARBA00013053"/>
    </source>
</evidence>
<keyword evidence="10" id="KW-0028">Amino-acid biosynthesis</keyword>
<comment type="similarity">
    <text evidence="6">Belongs to the class-IV pyridoxal-phosphate-dependent aminotransferase family.</text>
</comment>
<dbReference type="EC" id="2.6.1.42" evidence="7"/>
<keyword evidence="20" id="KW-1185">Reference proteome</keyword>
<evidence type="ECO:0000313" key="19">
    <source>
        <dbReference type="EMBL" id="QEE08807.1"/>
    </source>
</evidence>
<evidence type="ECO:0000256" key="4">
    <source>
        <dbReference type="ARBA" id="ARBA00004931"/>
    </source>
</evidence>
<evidence type="ECO:0000256" key="13">
    <source>
        <dbReference type="ARBA" id="ARBA00023304"/>
    </source>
</evidence>
<comment type="pathway">
    <text evidence="4">Amino-acid biosynthesis; L-valine biosynthesis; L-valine from pyruvate: step 4/4.</text>
</comment>
<evidence type="ECO:0000256" key="6">
    <source>
        <dbReference type="ARBA" id="ARBA00009320"/>
    </source>
</evidence>
<evidence type="ECO:0000256" key="10">
    <source>
        <dbReference type="ARBA" id="ARBA00022605"/>
    </source>
</evidence>
<dbReference type="GO" id="GO:0009097">
    <property type="term" value="P:isoleucine biosynthetic process"/>
    <property type="evidence" value="ECO:0007669"/>
    <property type="project" value="UniProtKB-UniPathway"/>
</dbReference>
<comment type="catalytic activity">
    <reaction evidence="14">
        <text>L-valine + 2-oxoglutarate = 3-methyl-2-oxobutanoate + L-glutamate</text>
        <dbReference type="Rhea" id="RHEA:24813"/>
        <dbReference type="ChEBI" id="CHEBI:11851"/>
        <dbReference type="ChEBI" id="CHEBI:16810"/>
        <dbReference type="ChEBI" id="CHEBI:29985"/>
        <dbReference type="ChEBI" id="CHEBI:57762"/>
        <dbReference type="EC" id="2.6.1.42"/>
    </reaction>
</comment>
<dbReference type="InterPro" id="IPR043132">
    <property type="entry name" value="BCAT-like_C"/>
</dbReference>
<dbReference type="PANTHER" id="PTHR11825:SF44">
    <property type="entry name" value="BRANCHED-CHAIN-AMINO-ACID AMINOTRANSFERASE"/>
    <property type="match status" value="1"/>
</dbReference>
<protein>
    <recommendedName>
        <fullName evidence="8">Probable branched-chain-amino-acid aminotransferase</fullName>
        <ecNumber evidence="7">2.6.1.42</ecNumber>
    </recommendedName>
</protein>
<comment type="catalytic activity">
    <reaction evidence="15">
        <text>L-isoleucine + 2-oxoglutarate = (S)-3-methyl-2-oxopentanoate + L-glutamate</text>
        <dbReference type="Rhea" id="RHEA:24801"/>
        <dbReference type="ChEBI" id="CHEBI:16810"/>
        <dbReference type="ChEBI" id="CHEBI:29985"/>
        <dbReference type="ChEBI" id="CHEBI:35146"/>
        <dbReference type="ChEBI" id="CHEBI:58045"/>
        <dbReference type="EC" id="2.6.1.42"/>
    </reaction>
</comment>
<organism evidence="19 20">
    <name type="scientific">Bartonella kosoyi</name>
    <dbReference type="NCBI Taxonomy" id="2133959"/>
    <lineage>
        <taxon>Bacteria</taxon>
        <taxon>Pseudomonadati</taxon>
        <taxon>Pseudomonadota</taxon>
        <taxon>Alphaproteobacteria</taxon>
        <taxon>Hyphomicrobiales</taxon>
        <taxon>Bartonellaceae</taxon>
        <taxon>Bartonella</taxon>
    </lineage>
</organism>
<dbReference type="GO" id="GO:0052655">
    <property type="term" value="F:L-valine-2-oxoglutarate transaminase activity"/>
    <property type="evidence" value="ECO:0007669"/>
    <property type="project" value="RHEA"/>
</dbReference>
<reference evidence="19 20" key="1">
    <citation type="journal article" date="2020" name="Int. J. Syst. Evol. Microbiol.">
        <title>Bartonella kosoyi sp. nov. and Bartonella krasnovii sp. nov., two novel species closely related to the zoonotic Bartonella elizabethae, isolated from black rats and wild desert rodent-fleas.</title>
        <authorList>
            <person name="Gutierrez R."/>
            <person name="Shalit T."/>
            <person name="Markus B."/>
            <person name="Yuan C."/>
            <person name="Nachum-Biala Y."/>
            <person name="Elad D."/>
            <person name="Harrus S."/>
        </authorList>
    </citation>
    <scope>NUCLEOTIDE SEQUENCE [LARGE SCALE GENOMIC DNA]</scope>
    <source>
        <strain evidence="19 20">Tel Aviv</strain>
    </source>
</reference>
<comment type="function">
    <text evidence="2">Acts on leucine, isoleucine and valine.</text>
</comment>
<keyword evidence="12" id="KW-0663">Pyridoxal phosphate</keyword>
<feature type="compositionally biased region" description="Basic and acidic residues" evidence="18">
    <location>
        <begin position="11"/>
        <end position="23"/>
    </location>
</feature>
<evidence type="ECO:0000313" key="20">
    <source>
        <dbReference type="Proteomes" id="UP000321940"/>
    </source>
</evidence>
<name>A0A5B9CXD3_9HYPH</name>
<evidence type="ECO:0000256" key="18">
    <source>
        <dbReference type="SAM" id="MobiDB-lite"/>
    </source>
</evidence>
<evidence type="ECO:0000256" key="2">
    <source>
        <dbReference type="ARBA" id="ARBA00003109"/>
    </source>
</evidence>
<dbReference type="Gene3D" id="3.20.10.10">
    <property type="entry name" value="D-amino Acid Aminotransferase, subunit A, domain 2"/>
    <property type="match status" value="1"/>
</dbReference>
<dbReference type="AlphaFoldDB" id="A0A5B9CXD3"/>
<evidence type="ECO:0000256" key="12">
    <source>
        <dbReference type="ARBA" id="ARBA00022898"/>
    </source>
</evidence>
<keyword evidence="9 19" id="KW-0032">Aminotransferase</keyword>
<dbReference type="EMBL" id="CP031843">
    <property type="protein sequence ID" value="QEE08807.1"/>
    <property type="molecule type" value="Genomic_DNA"/>
</dbReference>
<dbReference type="NCBIfam" id="NF009897">
    <property type="entry name" value="PRK13357.1"/>
    <property type="match status" value="1"/>
</dbReference>
<dbReference type="KEGG" id="bky:D1093_03980"/>
<dbReference type="SUPFAM" id="SSF56752">
    <property type="entry name" value="D-aminoacid aminotransferase-like PLP-dependent enzymes"/>
    <property type="match status" value="1"/>
</dbReference>
<evidence type="ECO:0000256" key="1">
    <source>
        <dbReference type="ARBA" id="ARBA00001933"/>
    </source>
</evidence>
<dbReference type="PANTHER" id="PTHR11825">
    <property type="entry name" value="SUBGROUP IIII AMINOTRANSFERASE"/>
    <property type="match status" value="1"/>
</dbReference>
<dbReference type="RefSeq" id="WP_120100808.1">
    <property type="nucleotide sequence ID" value="NZ_CP031843.2"/>
</dbReference>
<keyword evidence="13" id="KW-0100">Branched-chain amino acid biosynthesis</keyword>
<dbReference type="CDD" id="cd01557">
    <property type="entry name" value="BCAT_beta_family"/>
    <property type="match status" value="1"/>
</dbReference>
<dbReference type="InterPro" id="IPR033939">
    <property type="entry name" value="BCAT_family"/>
</dbReference>
<evidence type="ECO:0000256" key="11">
    <source>
        <dbReference type="ARBA" id="ARBA00022679"/>
    </source>
</evidence>
<dbReference type="GO" id="GO:0052656">
    <property type="term" value="F:L-isoleucine-2-oxoglutarate transaminase activity"/>
    <property type="evidence" value="ECO:0007669"/>
    <property type="project" value="RHEA"/>
</dbReference>
<comment type="pathway">
    <text evidence="3">Amino-acid biosynthesis; L-isoleucine biosynthesis; L-isoleucine from 2-oxobutanoate: step 4/4.</text>
</comment>
<dbReference type="Gene3D" id="3.30.470.10">
    <property type="match status" value="1"/>
</dbReference>
<evidence type="ECO:0000256" key="8">
    <source>
        <dbReference type="ARBA" id="ARBA00014472"/>
    </source>
</evidence>
<dbReference type="InterPro" id="IPR036038">
    <property type="entry name" value="Aminotransferase-like"/>
</dbReference>
<evidence type="ECO:0000256" key="16">
    <source>
        <dbReference type="ARBA" id="ARBA00049229"/>
    </source>
</evidence>
<feature type="modified residue" description="N6-(pyridoxal phosphate)lysine" evidence="17">
    <location>
        <position position="205"/>
    </location>
</feature>
<dbReference type="InterPro" id="IPR005786">
    <property type="entry name" value="B_amino_transII"/>
</dbReference>
<comment type="catalytic activity">
    <reaction evidence="16">
        <text>L-leucine + 2-oxoglutarate = 4-methyl-2-oxopentanoate + L-glutamate</text>
        <dbReference type="Rhea" id="RHEA:18321"/>
        <dbReference type="ChEBI" id="CHEBI:16810"/>
        <dbReference type="ChEBI" id="CHEBI:17865"/>
        <dbReference type="ChEBI" id="CHEBI:29985"/>
        <dbReference type="ChEBI" id="CHEBI:57427"/>
        <dbReference type="EC" id="2.6.1.42"/>
    </reaction>
</comment>
<dbReference type="Pfam" id="PF01063">
    <property type="entry name" value="Aminotran_4"/>
    <property type="match status" value="1"/>
</dbReference>
<gene>
    <name evidence="19" type="ORF">D1093_03980</name>
</gene>
<evidence type="ECO:0000256" key="17">
    <source>
        <dbReference type="PIRSR" id="PIRSR006468-1"/>
    </source>
</evidence>
<dbReference type="GO" id="GO:0009098">
    <property type="term" value="P:L-leucine biosynthetic process"/>
    <property type="evidence" value="ECO:0007669"/>
    <property type="project" value="UniProtKB-UniPathway"/>
</dbReference>
<comment type="pathway">
    <text evidence="5">Amino-acid biosynthesis; L-leucine biosynthesis; L-leucine from 3-methyl-2-oxobutanoate: step 4/4.</text>
</comment>
<sequence length="369" mass="41259">MKSPLSSLPFKIEKHPSPLSEEKREEVLKSPGFGQFFTDHMCTIQWTEDKGWHNAVISQYKALEINPASTVLHYGQEIFEGLKAYRAKDGRILLFRPDANAQRFIESAKRLAMPELPKDIFLNAVHQLVKIDQKWVSDHPNASLYIRPFMFGNENFLGVRPSQEYLFCIIASPVESYFKGEEKSVSVWIETEYSRAGPGGTGAAKCGGNYAASLLAQKIATENDCSQVLFLDMVEHKWIEELGGMNVCFIMENNTLVTPPLNGTILPGITRHSILQLAKQMGLTIEERPYSFATLQEDAKSGHLKEVFACGTAAVVTAIGRFRYKGGEFIIGNETVGEVTKQLRTQLVNLQKGNIEDKNGWVHSVQLSS</sequence>
<evidence type="ECO:0000256" key="14">
    <source>
        <dbReference type="ARBA" id="ARBA00048212"/>
    </source>
</evidence>
<evidence type="ECO:0000256" key="3">
    <source>
        <dbReference type="ARBA" id="ARBA00004824"/>
    </source>
</evidence>
<accession>A0A5B9CXD3</accession>
<dbReference type="Proteomes" id="UP000321940">
    <property type="component" value="Chromosome"/>
</dbReference>
<comment type="cofactor">
    <cofactor evidence="1">
        <name>pyridoxal 5'-phosphate</name>
        <dbReference type="ChEBI" id="CHEBI:597326"/>
    </cofactor>
</comment>
<dbReference type="GO" id="GO:0009099">
    <property type="term" value="P:L-valine biosynthetic process"/>
    <property type="evidence" value="ECO:0007669"/>
    <property type="project" value="UniProtKB-UniPathway"/>
</dbReference>
<dbReference type="UniPathway" id="UPA00048">
    <property type="reaction ID" value="UER00073"/>
</dbReference>
<evidence type="ECO:0000256" key="9">
    <source>
        <dbReference type="ARBA" id="ARBA00022576"/>
    </source>
</evidence>
<dbReference type="UniPathway" id="UPA00049">
    <property type="reaction ID" value="UER00062"/>
</dbReference>
<dbReference type="PIRSF" id="PIRSF006468">
    <property type="entry name" value="BCAT1"/>
    <property type="match status" value="1"/>
</dbReference>
<dbReference type="InterPro" id="IPR001544">
    <property type="entry name" value="Aminotrans_IV"/>
</dbReference>
<feature type="region of interest" description="Disordered" evidence="18">
    <location>
        <begin position="1"/>
        <end position="23"/>
    </location>
</feature>
<evidence type="ECO:0000256" key="15">
    <source>
        <dbReference type="ARBA" id="ARBA00048798"/>
    </source>
</evidence>
<keyword evidence="11 19" id="KW-0808">Transferase</keyword>
<evidence type="ECO:0000256" key="5">
    <source>
        <dbReference type="ARBA" id="ARBA00005072"/>
    </source>
</evidence>
<dbReference type="GO" id="GO:0052654">
    <property type="term" value="F:L-leucine-2-oxoglutarate transaminase activity"/>
    <property type="evidence" value="ECO:0007669"/>
    <property type="project" value="RHEA"/>
</dbReference>
<proteinExistence type="inferred from homology"/>
<dbReference type="UniPathway" id="UPA00047">
    <property type="reaction ID" value="UER00058"/>
</dbReference>